<dbReference type="GO" id="GO:0016798">
    <property type="term" value="F:hydrolase activity, acting on glycosyl bonds"/>
    <property type="evidence" value="ECO:0007669"/>
    <property type="project" value="UniProtKB-KW"/>
</dbReference>
<keyword evidence="2" id="KW-1133">Transmembrane helix</keyword>
<evidence type="ECO:0000313" key="4">
    <source>
        <dbReference type="EMBL" id="SQB35523.1"/>
    </source>
</evidence>
<name>A0A240AQJ9_CLOCO</name>
<organism evidence="4 5">
    <name type="scientific">Clostridium cochlearium</name>
    <dbReference type="NCBI Taxonomy" id="1494"/>
    <lineage>
        <taxon>Bacteria</taxon>
        <taxon>Bacillati</taxon>
        <taxon>Bacillota</taxon>
        <taxon>Clostridia</taxon>
        <taxon>Eubacteriales</taxon>
        <taxon>Clostridiaceae</taxon>
        <taxon>Clostridium</taxon>
    </lineage>
</organism>
<protein>
    <submittedName>
        <fullName evidence="4">Soluble lytic murein transglycosylase</fullName>
        <ecNumber evidence="4">3.2.1.-</ecNumber>
        <ecNumber evidence="4">4.2.2.-</ecNumber>
    </submittedName>
</protein>
<dbReference type="Proteomes" id="UP000250223">
    <property type="component" value="Unassembled WGS sequence"/>
</dbReference>
<keyword evidence="4" id="KW-0378">Hydrolase</keyword>
<dbReference type="PROSITE" id="PS00922">
    <property type="entry name" value="TRANSGLYCOSYLASE"/>
    <property type="match status" value="1"/>
</dbReference>
<dbReference type="AlphaFoldDB" id="A0A240AQJ9"/>
<dbReference type="EMBL" id="UAWC01000024">
    <property type="protein sequence ID" value="SQB35523.1"/>
    <property type="molecule type" value="Genomic_DNA"/>
</dbReference>
<dbReference type="Pfam" id="PF01464">
    <property type="entry name" value="SLT"/>
    <property type="match status" value="1"/>
</dbReference>
<gene>
    <name evidence="4" type="primary">slt_1</name>
    <name evidence="4" type="ORF">NCTC13028_02032</name>
</gene>
<proteinExistence type="inferred from homology"/>
<sequence length="181" mass="21271">MKKLFKLVWIIIIVILLINLSMFFVKKVYPLKYSESIFYYSNKNNLDPYLVASIIKTESNCNPNAVSNKNATGLMQITPETGKWIAEQMKINDFSVERLHEPELNISMGCWYLDNLRTEFKDIELVIAAYNAGRGNVQKWLKNSEHSKDGQNLHNIPFEETDKYVKKVKVNYKIYKFLYDR</sequence>
<dbReference type="Gene3D" id="1.10.530.10">
    <property type="match status" value="1"/>
</dbReference>
<dbReference type="EC" id="4.2.2.-" evidence="4"/>
<dbReference type="InterPro" id="IPR023346">
    <property type="entry name" value="Lysozyme-like_dom_sf"/>
</dbReference>
<dbReference type="GO" id="GO:0016020">
    <property type="term" value="C:membrane"/>
    <property type="evidence" value="ECO:0007669"/>
    <property type="project" value="InterPro"/>
</dbReference>
<dbReference type="GO" id="GO:0008933">
    <property type="term" value="F:peptidoglycan lytic transglycosylase activity"/>
    <property type="evidence" value="ECO:0007669"/>
    <property type="project" value="InterPro"/>
</dbReference>
<evidence type="ECO:0000256" key="2">
    <source>
        <dbReference type="SAM" id="Phobius"/>
    </source>
</evidence>
<evidence type="ECO:0000259" key="3">
    <source>
        <dbReference type="Pfam" id="PF01464"/>
    </source>
</evidence>
<keyword evidence="4" id="KW-0326">Glycosidase</keyword>
<dbReference type="InterPro" id="IPR000189">
    <property type="entry name" value="Transglyc_AS"/>
</dbReference>
<dbReference type="SUPFAM" id="SSF53955">
    <property type="entry name" value="Lysozyme-like"/>
    <property type="match status" value="1"/>
</dbReference>
<dbReference type="GO" id="GO:0000270">
    <property type="term" value="P:peptidoglycan metabolic process"/>
    <property type="evidence" value="ECO:0007669"/>
    <property type="project" value="InterPro"/>
</dbReference>
<dbReference type="PANTHER" id="PTHR37423:SF2">
    <property type="entry name" value="MEMBRANE-BOUND LYTIC MUREIN TRANSGLYCOSYLASE C"/>
    <property type="match status" value="1"/>
</dbReference>
<evidence type="ECO:0000256" key="1">
    <source>
        <dbReference type="ARBA" id="ARBA00007734"/>
    </source>
</evidence>
<dbReference type="GeneID" id="70577750"/>
<dbReference type="PANTHER" id="PTHR37423">
    <property type="entry name" value="SOLUBLE LYTIC MUREIN TRANSGLYCOSYLASE-RELATED"/>
    <property type="match status" value="1"/>
</dbReference>
<dbReference type="RefSeq" id="WP_169712368.1">
    <property type="nucleotide sequence ID" value="NZ_CP173238.1"/>
</dbReference>
<reference evidence="4 5" key="1">
    <citation type="submission" date="2018-06" db="EMBL/GenBank/DDBJ databases">
        <authorList>
            <consortium name="Pathogen Informatics"/>
            <person name="Doyle S."/>
        </authorList>
    </citation>
    <scope>NUCLEOTIDE SEQUENCE [LARGE SCALE GENOMIC DNA]</scope>
    <source>
        <strain evidence="4 5">NCTC13028</strain>
    </source>
</reference>
<accession>A0A240AQJ9</accession>
<keyword evidence="4" id="KW-0456">Lyase</keyword>
<dbReference type="EC" id="3.2.1.-" evidence="4"/>
<feature type="transmembrane region" description="Helical" evidence="2">
    <location>
        <begin position="7"/>
        <end position="25"/>
    </location>
</feature>
<feature type="domain" description="Transglycosylase SLT" evidence="3">
    <location>
        <begin position="37"/>
        <end position="149"/>
    </location>
</feature>
<comment type="similarity">
    <text evidence="1">Belongs to the transglycosylase Slt family.</text>
</comment>
<keyword evidence="2" id="KW-0812">Transmembrane</keyword>
<keyword evidence="2" id="KW-0472">Membrane</keyword>
<dbReference type="InterPro" id="IPR008258">
    <property type="entry name" value="Transglycosylase_SLT_dom_1"/>
</dbReference>
<evidence type="ECO:0000313" key="5">
    <source>
        <dbReference type="Proteomes" id="UP000250223"/>
    </source>
</evidence>
<dbReference type="CDD" id="cd16896">
    <property type="entry name" value="LT_Slt70-like"/>
    <property type="match status" value="1"/>
</dbReference>